<reference evidence="1 2" key="1">
    <citation type="submission" date="2018-01" db="EMBL/GenBank/DDBJ databases">
        <authorList>
            <person name="Clerissi C."/>
        </authorList>
    </citation>
    <scope>NUCLEOTIDE SEQUENCE [LARGE SCALE GENOMIC DNA]</scope>
    <source>
        <strain evidence="1">Cupriavidus taiwanensis LMG 19430</strain>
    </source>
</reference>
<name>A0A975XIH9_9BURK</name>
<accession>A0A975XIH9</accession>
<comment type="caution">
    <text evidence="1">The sequence shown here is derived from an EMBL/GenBank/DDBJ whole genome shotgun (WGS) entry which is preliminary data.</text>
</comment>
<protein>
    <submittedName>
        <fullName evidence="1">Uncharacterized protein</fullName>
    </submittedName>
</protein>
<evidence type="ECO:0000313" key="1">
    <source>
        <dbReference type="EMBL" id="SOY71790.1"/>
    </source>
</evidence>
<proteinExistence type="predicted"/>
<sequence length="46" mass="5162">MSQVGPPIWTLQSYCDFVEQFNQSAALEMDEFNGGRAIVGRPEVRS</sequence>
<dbReference type="Proteomes" id="UP000257016">
    <property type="component" value="Unassembled WGS sequence"/>
</dbReference>
<gene>
    <name evidence="1" type="ORF">CBM2586_B130510</name>
</gene>
<evidence type="ECO:0000313" key="2">
    <source>
        <dbReference type="Proteomes" id="UP000257016"/>
    </source>
</evidence>
<organism evidence="1 2">
    <name type="scientific">Cupriavidus taiwanensis</name>
    <dbReference type="NCBI Taxonomy" id="164546"/>
    <lineage>
        <taxon>Bacteria</taxon>
        <taxon>Pseudomonadati</taxon>
        <taxon>Pseudomonadota</taxon>
        <taxon>Betaproteobacteria</taxon>
        <taxon>Burkholderiales</taxon>
        <taxon>Burkholderiaceae</taxon>
        <taxon>Cupriavidus</taxon>
    </lineage>
</organism>
<dbReference type="AlphaFoldDB" id="A0A975XIH9"/>
<dbReference type="EMBL" id="OFSN01000019">
    <property type="protein sequence ID" value="SOY71790.1"/>
    <property type="molecule type" value="Genomic_DNA"/>
</dbReference>